<evidence type="ECO:0000256" key="1">
    <source>
        <dbReference type="ARBA" id="ARBA00023015"/>
    </source>
</evidence>
<dbReference type="InterPro" id="IPR050109">
    <property type="entry name" value="HTH-type_TetR-like_transc_reg"/>
</dbReference>
<evidence type="ECO:0000259" key="5">
    <source>
        <dbReference type="PROSITE" id="PS50977"/>
    </source>
</evidence>
<feature type="DNA-binding region" description="H-T-H motif" evidence="4">
    <location>
        <begin position="48"/>
        <end position="67"/>
    </location>
</feature>
<sequence>MSDRFRACLPPIAPGCDPQVRKSAQEQRAAILVAALEQFGVSGLDATPIDRIARRASVSAPYVHRLFGTKSELISAAIGEHTERLLNLLRSSRADRESDGSPLQALESTYFRLSEQDLGTLRRQLHVWGAAHDPALTATVQSSFESMWAEVGVSSGADPDEVRRFMAHAVLLTILASLDLMDLYGMEEKGC</sequence>
<keyword evidence="2 4" id="KW-0238">DNA-binding</keyword>
<accession>A0A5M4FG89</accession>
<evidence type="ECO:0000313" key="6">
    <source>
        <dbReference type="EMBL" id="KAA1397803.1"/>
    </source>
</evidence>
<proteinExistence type="predicted"/>
<evidence type="ECO:0000256" key="4">
    <source>
        <dbReference type="PROSITE-ProRule" id="PRU00335"/>
    </source>
</evidence>
<evidence type="ECO:0000313" key="7">
    <source>
        <dbReference type="Proteomes" id="UP000380867"/>
    </source>
</evidence>
<dbReference type="InterPro" id="IPR001647">
    <property type="entry name" value="HTH_TetR"/>
</dbReference>
<evidence type="ECO:0000256" key="2">
    <source>
        <dbReference type="ARBA" id="ARBA00023125"/>
    </source>
</evidence>
<dbReference type="Gene3D" id="1.10.357.10">
    <property type="entry name" value="Tetracycline Repressor, domain 2"/>
    <property type="match status" value="1"/>
</dbReference>
<dbReference type="Proteomes" id="UP000380867">
    <property type="component" value="Unassembled WGS sequence"/>
</dbReference>
<dbReference type="PANTHER" id="PTHR30055">
    <property type="entry name" value="HTH-TYPE TRANSCRIPTIONAL REGULATOR RUTR"/>
    <property type="match status" value="1"/>
</dbReference>
<protein>
    <submittedName>
        <fullName evidence="6">TetR/AcrR family transcriptional regulator</fullName>
    </submittedName>
</protein>
<dbReference type="GO" id="GO:0003700">
    <property type="term" value="F:DNA-binding transcription factor activity"/>
    <property type="evidence" value="ECO:0007669"/>
    <property type="project" value="TreeGrafter"/>
</dbReference>
<gene>
    <name evidence="6" type="ORF">ESP70_010685</name>
</gene>
<dbReference type="EMBL" id="SDPQ02000002">
    <property type="protein sequence ID" value="KAA1397803.1"/>
    <property type="molecule type" value="Genomic_DNA"/>
</dbReference>
<feature type="domain" description="HTH tetR-type" evidence="5">
    <location>
        <begin position="25"/>
        <end position="85"/>
    </location>
</feature>
<reference evidence="6" key="1">
    <citation type="submission" date="2019-09" db="EMBL/GenBank/DDBJ databases">
        <authorList>
            <person name="Li J."/>
        </authorList>
    </citation>
    <scope>NUCLEOTIDE SEQUENCE [LARGE SCALE GENOMIC DNA]</scope>
    <source>
        <strain evidence="6">JCM 14732</strain>
    </source>
</reference>
<dbReference type="OrthoDB" id="3691941at2"/>
<keyword evidence="3" id="KW-0804">Transcription</keyword>
<dbReference type="GO" id="GO:0000976">
    <property type="term" value="F:transcription cis-regulatory region binding"/>
    <property type="evidence" value="ECO:0007669"/>
    <property type="project" value="TreeGrafter"/>
</dbReference>
<dbReference type="AlphaFoldDB" id="A0A5M4FG89"/>
<evidence type="ECO:0000256" key="3">
    <source>
        <dbReference type="ARBA" id="ARBA00023163"/>
    </source>
</evidence>
<dbReference type="SUPFAM" id="SSF46689">
    <property type="entry name" value="Homeodomain-like"/>
    <property type="match status" value="1"/>
</dbReference>
<keyword evidence="1" id="KW-0805">Transcription regulation</keyword>
<dbReference type="Pfam" id="PF00440">
    <property type="entry name" value="TetR_N"/>
    <property type="match status" value="1"/>
</dbReference>
<dbReference type="PROSITE" id="PS50977">
    <property type="entry name" value="HTH_TETR_2"/>
    <property type="match status" value="1"/>
</dbReference>
<comment type="caution">
    <text evidence="6">The sequence shown here is derived from an EMBL/GenBank/DDBJ whole genome shotgun (WGS) entry which is preliminary data.</text>
</comment>
<dbReference type="InterPro" id="IPR009057">
    <property type="entry name" value="Homeodomain-like_sf"/>
</dbReference>
<organism evidence="6 7">
    <name type="scientific">Aeromicrobium ginsengisoli</name>
    <dbReference type="NCBI Taxonomy" id="363867"/>
    <lineage>
        <taxon>Bacteria</taxon>
        <taxon>Bacillati</taxon>
        <taxon>Actinomycetota</taxon>
        <taxon>Actinomycetes</taxon>
        <taxon>Propionibacteriales</taxon>
        <taxon>Nocardioidaceae</taxon>
        <taxon>Aeromicrobium</taxon>
    </lineage>
</organism>
<keyword evidence="7" id="KW-1185">Reference proteome</keyword>
<dbReference type="PANTHER" id="PTHR30055:SF234">
    <property type="entry name" value="HTH-TYPE TRANSCRIPTIONAL REGULATOR BETI"/>
    <property type="match status" value="1"/>
</dbReference>
<name>A0A5M4FG89_9ACTN</name>